<keyword evidence="4" id="KW-0732">Signal</keyword>
<feature type="chain" id="PRO_5034467282" evidence="4">
    <location>
        <begin position="19"/>
        <end position="118"/>
    </location>
</feature>
<dbReference type="GO" id="GO:0005829">
    <property type="term" value="C:cytosol"/>
    <property type="evidence" value="ECO:0007669"/>
    <property type="project" value="TreeGrafter"/>
</dbReference>
<comment type="similarity">
    <text evidence="1">Belongs to the cystatin family.</text>
</comment>
<keyword evidence="2" id="KW-0646">Protease inhibitor</keyword>
<dbReference type="KEGG" id="cvn:111105244"/>
<dbReference type="SUPFAM" id="SSF54403">
    <property type="entry name" value="Cystatin/monellin"/>
    <property type="match status" value="1"/>
</dbReference>
<protein>
    <submittedName>
        <fullName evidence="6">Cystatin-A5-like</fullName>
    </submittedName>
</protein>
<evidence type="ECO:0000256" key="2">
    <source>
        <dbReference type="ARBA" id="ARBA00022690"/>
    </source>
</evidence>
<dbReference type="Gene3D" id="3.10.450.10">
    <property type="match status" value="1"/>
</dbReference>
<evidence type="ECO:0000313" key="5">
    <source>
        <dbReference type="Proteomes" id="UP000694844"/>
    </source>
</evidence>
<sequence length="118" mass="13360">MARVALLFCLVAFTSGFAQLIPGGFTKTRKIDHQTKKVVFQVKDDIVDWLRARYIPVQKFVPLLYRSQVVAGVNYLVKIKIGYGRYIHVLIYQHFSGKPTSVTGIQAGKTRADPLETF</sequence>
<proteinExistence type="inferred from homology"/>
<dbReference type="OrthoDB" id="6115262at2759"/>
<evidence type="ECO:0000256" key="1">
    <source>
        <dbReference type="ARBA" id="ARBA00009403"/>
    </source>
</evidence>
<reference evidence="6" key="1">
    <citation type="submission" date="2025-08" db="UniProtKB">
        <authorList>
            <consortium name="RefSeq"/>
        </authorList>
    </citation>
    <scope>IDENTIFICATION</scope>
    <source>
        <tissue evidence="6">Whole sample</tissue>
    </source>
</reference>
<gene>
    <name evidence="6" type="primary">LOC111105244</name>
</gene>
<evidence type="ECO:0000313" key="6">
    <source>
        <dbReference type="RefSeq" id="XP_022295124.1"/>
    </source>
</evidence>
<dbReference type="RefSeq" id="XP_022295124.1">
    <property type="nucleotide sequence ID" value="XM_022439416.1"/>
</dbReference>
<dbReference type="AlphaFoldDB" id="A0A8B8AXV0"/>
<organism evidence="5 6">
    <name type="scientific">Crassostrea virginica</name>
    <name type="common">Eastern oyster</name>
    <dbReference type="NCBI Taxonomy" id="6565"/>
    <lineage>
        <taxon>Eukaryota</taxon>
        <taxon>Metazoa</taxon>
        <taxon>Spiralia</taxon>
        <taxon>Lophotrochozoa</taxon>
        <taxon>Mollusca</taxon>
        <taxon>Bivalvia</taxon>
        <taxon>Autobranchia</taxon>
        <taxon>Pteriomorphia</taxon>
        <taxon>Ostreida</taxon>
        <taxon>Ostreoidea</taxon>
        <taxon>Ostreidae</taxon>
        <taxon>Crassostrea</taxon>
    </lineage>
</organism>
<dbReference type="PANTHER" id="PTHR11414">
    <property type="entry name" value="CYSTATIN FAMILY MEMBER"/>
    <property type="match status" value="1"/>
</dbReference>
<dbReference type="GO" id="GO:0004869">
    <property type="term" value="F:cysteine-type endopeptidase inhibitor activity"/>
    <property type="evidence" value="ECO:0007669"/>
    <property type="project" value="UniProtKB-KW"/>
</dbReference>
<keyword evidence="5" id="KW-1185">Reference proteome</keyword>
<name>A0A8B8AXV0_CRAVI</name>
<dbReference type="InterPro" id="IPR046350">
    <property type="entry name" value="Cystatin_sf"/>
</dbReference>
<dbReference type="InterPro" id="IPR001713">
    <property type="entry name" value="Prot_inh_stefin"/>
</dbReference>
<accession>A0A8B8AXV0</accession>
<keyword evidence="3" id="KW-0789">Thiol protease inhibitor</keyword>
<evidence type="ECO:0000256" key="3">
    <source>
        <dbReference type="ARBA" id="ARBA00022704"/>
    </source>
</evidence>
<dbReference type="InterPro" id="IPR018073">
    <property type="entry name" value="Prot_inh_cystat_CS"/>
</dbReference>
<dbReference type="PROSITE" id="PS00287">
    <property type="entry name" value="CYSTATIN"/>
    <property type="match status" value="1"/>
</dbReference>
<feature type="signal peptide" evidence="4">
    <location>
        <begin position="1"/>
        <end position="18"/>
    </location>
</feature>
<dbReference type="Proteomes" id="UP000694844">
    <property type="component" value="Chromosome 7"/>
</dbReference>
<evidence type="ECO:0000256" key="4">
    <source>
        <dbReference type="SAM" id="SignalP"/>
    </source>
</evidence>
<dbReference type="GeneID" id="111105244"/>
<dbReference type="PANTHER" id="PTHR11414:SF21">
    <property type="entry name" value="CYSTATIN 14A, TANDEM DUPLICATE 1-RELATED"/>
    <property type="match status" value="1"/>
</dbReference>